<dbReference type="InterPro" id="IPR036249">
    <property type="entry name" value="Thioredoxin-like_sf"/>
</dbReference>
<evidence type="ECO:0000313" key="2">
    <source>
        <dbReference type="EMBL" id="TYT60548.1"/>
    </source>
</evidence>
<sequence>MTVAPQPVSRVVESTGIEASDVDTGAVDATPIAREKRQWRPSSRSSKESFLCWCQESNCMVPDSPSRPLTRRAAIALAASVPLSGCLGAINSLIGNQVPSSVPADLDHESLGVVDTGGEIDIVTDADLTLVYFFATWCGPCGPQQEELHDVRDEYDTETLAMRAISPEDDEQDVFEYWEAEEAEYPACIDPDSDVHAEFGISAYPSLVLVDSDGEVRWHTSGTTDAEDIIERVDEELDG</sequence>
<name>A0A5D5AFG3_9EURY</name>
<protein>
    <submittedName>
        <fullName evidence="2">TlpA family protein disulfide reductase</fullName>
    </submittedName>
</protein>
<dbReference type="PROSITE" id="PS00194">
    <property type="entry name" value="THIOREDOXIN_1"/>
    <property type="match status" value="1"/>
</dbReference>
<dbReference type="GO" id="GO:0016209">
    <property type="term" value="F:antioxidant activity"/>
    <property type="evidence" value="ECO:0007669"/>
    <property type="project" value="InterPro"/>
</dbReference>
<dbReference type="PROSITE" id="PS51352">
    <property type="entry name" value="THIOREDOXIN_2"/>
    <property type="match status" value="1"/>
</dbReference>
<evidence type="ECO:0000313" key="3">
    <source>
        <dbReference type="Proteomes" id="UP000324104"/>
    </source>
</evidence>
<dbReference type="InterPro" id="IPR000866">
    <property type="entry name" value="AhpC/TSA"/>
</dbReference>
<gene>
    <name evidence="2" type="ORF">FYC77_18220</name>
</gene>
<dbReference type="InterPro" id="IPR050553">
    <property type="entry name" value="Thioredoxin_ResA/DsbE_sf"/>
</dbReference>
<dbReference type="CDD" id="cd02966">
    <property type="entry name" value="TlpA_like_family"/>
    <property type="match status" value="1"/>
</dbReference>
<comment type="caution">
    <text evidence="2">The sequence shown here is derived from an EMBL/GenBank/DDBJ whole genome shotgun (WGS) entry which is preliminary data.</text>
</comment>
<organism evidence="2 3">
    <name type="scientific">Natrialba swarupiae</name>
    <dbReference type="NCBI Taxonomy" id="2448032"/>
    <lineage>
        <taxon>Archaea</taxon>
        <taxon>Methanobacteriati</taxon>
        <taxon>Methanobacteriota</taxon>
        <taxon>Stenosarchaea group</taxon>
        <taxon>Halobacteria</taxon>
        <taxon>Halobacteriales</taxon>
        <taxon>Natrialbaceae</taxon>
        <taxon>Natrialba</taxon>
    </lineage>
</organism>
<dbReference type="GO" id="GO:0016491">
    <property type="term" value="F:oxidoreductase activity"/>
    <property type="evidence" value="ECO:0007669"/>
    <property type="project" value="InterPro"/>
</dbReference>
<dbReference type="SUPFAM" id="SSF52833">
    <property type="entry name" value="Thioredoxin-like"/>
    <property type="match status" value="1"/>
</dbReference>
<reference evidence="2 3" key="1">
    <citation type="submission" date="2019-08" db="EMBL/GenBank/DDBJ databases">
        <title>Archaea genome.</title>
        <authorList>
            <person name="Kajale S."/>
            <person name="Shouche Y."/>
            <person name="Deshpande N."/>
            <person name="Sharma A."/>
        </authorList>
    </citation>
    <scope>NUCLEOTIDE SEQUENCE [LARGE SCALE GENOMIC DNA]</scope>
    <source>
        <strain evidence="2 3">ESP3B_9</strain>
    </source>
</reference>
<dbReference type="Pfam" id="PF00578">
    <property type="entry name" value="AhpC-TSA"/>
    <property type="match status" value="1"/>
</dbReference>
<dbReference type="PANTHER" id="PTHR42852:SF13">
    <property type="entry name" value="PROTEIN DIPZ"/>
    <property type="match status" value="1"/>
</dbReference>
<accession>A0A5D5AFG3</accession>
<dbReference type="Gene3D" id="3.40.30.10">
    <property type="entry name" value="Glutaredoxin"/>
    <property type="match status" value="1"/>
</dbReference>
<dbReference type="PANTHER" id="PTHR42852">
    <property type="entry name" value="THIOL:DISULFIDE INTERCHANGE PROTEIN DSBE"/>
    <property type="match status" value="1"/>
</dbReference>
<dbReference type="InterPro" id="IPR013766">
    <property type="entry name" value="Thioredoxin_domain"/>
</dbReference>
<keyword evidence="3" id="KW-1185">Reference proteome</keyword>
<dbReference type="InterPro" id="IPR017937">
    <property type="entry name" value="Thioredoxin_CS"/>
</dbReference>
<evidence type="ECO:0000259" key="1">
    <source>
        <dbReference type="PROSITE" id="PS51352"/>
    </source>
</evidence>
<feature type="domain" description="Thioredoxin" evidence="1">
    <location>
        <begin position="92"/>
        <end position="238"/>
    </location>
</feature>
<dbReference type="EMBL" id="VTAW01000037">
    <property type="protein sequence ID" value="TYT60548.1"/>
    <property type="molecule type" value="Genomic_DNA"/>
</dbReference>
<dbReference type="AlphaFoldDB" id="A0A5D5AFG3"/>
<dbReference type="Proteomes" id="UP000324104">
    <property type="component" value="Unassembled WGS sequence"/>
</dbReference>
<proteinExistence type="predicted"/>